<dbReference type="GeneTree" id="ENSGT00390000016577"/>
<name>H2XUG5_CIOIN</name>
<accession>H2XUG5</accession>
<evidence type="ECO:0000256" key="6">
    <source>
        <dbReference type="ARBA" id="ARBA00008339"/>
    </source>
</evidence>
<dbReference type="GO" id="GO:0061598">
    <property type="term" value="F:molybdopterin adenylyltransferase activity"/>
    <property type="evidence" value="ECO:0007669"/>
    <property type="project" value="UniProtKB-EC"/>
</dbReference>
<dbReference type="GO" id="GO:0099572">
    <property type="term" value="C:postsynaptic specialization"/>
    <property type="evidence" value="ECO:0000318"/>
    <property type="project" value="GO_Central"/>
</dbReference>
<comment type="catalytic activity">
    <reaction evidence="19">
        <text>adenylyl-molybdopterin + molybdate = Mo-molybdopterin + AMP + H(+)</text>
        <dbReference type="Rhea" id="RHEA:35047"/>
        <dbReference type="ChEBI" id="CHEBI:15378"/>
        <dbReference type="ChEBI" id="CHEBI:36264"/>
        <dbReference type="ChEBI" id="CHEBI:62727"/>
        <dbReference type="ChEBI" id="CHEBI:71302"/>
        <dbReference type="ChEBI" id="CHEBI:456215"/>
        <dbReference type="EC" id="2.10.1.1"/>
    </reaction>
    <physiologicalReaction direction="left-to-right" evidence="19">
        <dbReference type="Rhea" id="RHEA:35048"/>
    </physiologicalReaction>
</comment>
<dbReference type="NCBIfam" id="TIGR00177">
    <property type="entry name" value="molyb_syn"/>
    <property type="match status" value="2"/>
</dbReference>
<dbReference type="NCBIfam" id="NF045515">
    <property type="entry name" value="Glp_gephyrin"/>
    <property type="match status" value="1"/>
</dbReference>
<dbReference type="InterPro" id="IPR001453">
    <property type="entry name" value="MoaB/Mog_dom"/>
</dbReference>
<dbReference type="GO" id="GO:0005856">
    <property type="term" value="C:cytoskeleton"/>
    <property type="evidence" value="ECO:0007669"/>
    <property type="project" value="UniProtKB-SubCell"/>
</dbReference>
<organism evidence="26 27">
    <name type="scientific">Ciona intestinalis</name>
    <name type="common">Transparent sea squirt</name>
    <name type="synonym">Ascidia intestinalis</name>
    <dbReference type="NCBI Taxonomy" id="7719"/>
    <lineage>
        <taxon>Eukaryota</taxon>
        <taxon>Metazoa</taxon>
        <taxon>Chordata</taxon>
        <taxon>Tunicata</taxon>
        <taxon>Ascidiacea</taxon>
        <taxon>Phlebobranchia</taxon>
        <taxon>Cionidae</taxon>
        <taxon>Ciona</taxon>
    </lineage>
</organism>
<protein>
    <recommendedName>
        <fullName evidence="24">Gephyrin</fullName>
        <ecNumber evidence="8">2.10.1.1</ecNumber>
        <ecNumber evidence="7">2.7.7.75</ecNumber>
    </recommendedName>
</protein>
<evidence type="ECO:0000256" key="12">
    <source>
        <dbReference type="ARBA" id="ARBA00023136"/>
    </source>
</evidence>
<dbReference type="FunFam" id="2.170.190.11:FF:000001">
    <property type="entry name" value="Molybdopterin molybdenumtransferase"/>
    <property type="match status" value="1"/>
</dbReference>
<evidence type="ECO:0000259" key="25">
    <source>
        <dbReference type="SMART" id="SM00852"/>
    </source>
</evidence>
<evidence type="ECO:0000256" key="14">
    <source>
        <dbReference type="ARBA" id="ARBA00023212"/>
    </source>
</evidence>
<dbReference type="InterPro" id="IPR005110">
    <property type="entry name" value="MoeA_linker/N"/>
</dbReference>
<dbReference type="PANTHER" id="PTHR10192">
    <property type="entry name" value="MOLYBDOPTERIN BIOSYNTHESIS PROTEIN"/>
    <property type="match status" value="1"/>
</dbReference>
<evidence type="ECO:0000256" key="7">
    <source>
        <dbReference type="ARBA" id="ARBA00012509"/>
    </source>
</evidence>
<dbReference type="GO" id="GO:0005829">
    <property type="term" value="C:cytosol"/>
    <property type="evidence" value="ECO:0000318"/>
    <property type="project" value="GO_Central"/>
</dbReference>
<evidence type="ECO:0000256" key="22">
    <source>
        <dbReference type="ARBA" id="ARBA00059974"/>
    </source>
</evidence>
<dbReference type="Pfam" id="PF03453">
    <property type="entry name" value="MoeA_N"/>
    <property type="match status" value="1"/>
</dbReference>
<keyword evidence="16" id="KW-0966">Cell projection</keyword>
<keyword evidence="11" id="KW-0770">Synapse</keyword>
<comment type="function">
    <text evidence="21">Also has a catalytic activity and catalyzes two steps in the biosynthesis of the molybdenum cofactor. In the first step, molybdopterin is adenylated. Subsequently, molybdate is inserted into adenylated molybdopterin and AMP is released.</text>
</comment>
<dbReference type="SUPFAM" id="SSF53218">
    <property type="entry name" value="Molybdenum cofactor biosynthesis proteins"/>
    <property type="match status" value="2"/>
</dbReference>
<dbReference type="CDD" id="cd00886">
    <property type="entry name" value="MogA_MoaB"/>
    <property type="match status" value="1"/>
</dbReference>
<dbReference type="SUPFAM" id="SSF63867">
    <property type="entry name" value="MoeA C-terminal domain-like"/>
    <property type="match status" value="1"/>
</dbReference>
<dbReference type="CDD" id="cd00887">
    <property type="entry name" value="MoeA"/>
    <property type="match status" value="1"/>
</dbReference>
<evidence type="ECO:0000256" key="1">
    <source>
        <dbReference type="ARBA" id="ARBA00004245"/>
    </source>
</evidence>
<keyword evidence="27" id="KW-1185">Reference proteome</keyword>
<evidence type="ECO:0000256" key="23">
    <source>
        <dbReference type="ARBA" id="ARBA00060421"/>
    </source>
</evidence>
<dbReference type="InterPro" id="IPR036135">
    <property type="entry name" value="MoeA_linker/N_sf"/>
</dbReference>
<dbReference type="SMART" id="SM00852">
    <property type="entry name" value="MoCF_biosynth"/>
    <property type="match status" value="2"/>
</dbReference>
<evidence type="ECO:0000256" key="19">
    <source>
        <dbReference type="ARBA" id="ARBA00050229"/>
    </source>
</evidence>
<feature type="domain" description="MoaB/Mog" evidence="25">
    <location>
        <begin position="592"/>
        <end position="735"/>
    </location>
</feature>
<evidence type="ECO:0000256" key="13">
    <source>
        <dbReference type="ARBA" id="ARBA00023150"/>
    </source>
</evidence>
<dbReference type="GO" id="GO:0097112">
    <property type="term" value="P:gamma-aminobutyric acid receptor clustering"/>
    <property type="evidence" value="ECO:0000318"/>
    <property type="project" value="GO_Central"/>
</dbReference>
<comment type="subcellular location">
    <subcellularLocation>
        <location evidence="2">Cell projection</location>
        <location evidence="2">Dendrite</location>
    </subcellularLocation>
    <subcellularLocation>
        <location evidence="1">Cytoplasm</location>
        <location evidence="1">Cytoskeleton</location>
    </subcellularLocation>
    <subcellularLocation>
        <location evidence="3">Cytoplasm</location>
        <location evidence="3">Cytosol</location>
    </subcellularLocation>
    <subcellularLocation>
        <location evidence="23">Postsynaptic cell membrane</location>
        <topology evidence="23">Lipid-anchor</topology>
        <orientation evidence="23">Cytoplasmic side</orientation>
    </subcellularLocation>
    <subcellularLocation>
        <location evidence="18">Postsynaptic density</location>
    </subcellularLocation>
</comment>
<dbReference type="Gene3D" id="2.170.190.11">
    <property type="entry name" value="Molybdopterin biosynthesis moea protein, domain 3"/>
    <property type="match status" value="1"/>
</dbReference>
<dbReference type="SUPFAM" id="SSF63882">
    <property type="entry name" value="MoeA N-terminal region -like"/>
    <property type="match status" value="1"/>
</dbReference>
<dbReference type="GO" id="GO:0045211">
    <property type="term" value="C:postsynaptic membrane"/>
    <property type="evidence" value="ECO:0000318"/>
    <property type="project" value="GO_Central"/>
</dbReference>
<reference evidence="26" key="2">
    <citation type="journal article" date="2008" name="Genome Biol.">
        <title>Improved genome assembly and evidence-based global gene model set for the chordate Ciona intestinalis: new insight into intron and operon populations.</title>
        <authorList>
            <person name="Satou Y."/>
            <person name="Mineta K."/>
            <person name="Ogasawara M."/>
            <person name="Sasakura Y."/>
            <person name="Shoguchi E."/>
            <person name="Ueno K."/>
            <person name="Yamada L."/>
            <person name="Matsumoto J."/>
            <person name="Wasserscheid J."/>
            <person name="Dewar K."/>
            <person name="Wiley G.B."/>
            <person name="Macmil S.L."/>
            <person name="Roe B.A."/>
            <person name="Zeller R.W."/>
            <person name="Hastings K.E."/>
            <person name="Lemaire P."/>
            <person name="Lindquist E."/>
            <person name="Endo T."/>
            <person name="Hotta K."/>
            <person name="Inaba K."/>
        </authorList>
    </citation>
    <scope>NUCLEOTIDE SEQUENCE [LARGE SCALE GENOMIC DNA]</scope>
    <source>
        <strain evidence="26">wild type</strain>
    </source>
</reference>
<dbReference type="Pfam" id="PF00994">
    <property type="entry name" value="MoCF_biosynth"/>
    <property type="match status" value="2"/>
</dbReference>
<evidence type="ECO:0000256" key="17">
    <source>
        <dbReference type="ARBA" id="ARBA00023288"/>
    </source>
</evidence>
<dbReference type="UniPathway" id="UPA00344"/>
<dbReference type="AlphaFoldDB" id="H2XUG5"/>
<dbReference type="Ensembl" id="ENSCINT00000030602.1">
    <property type="protein sequence ID" value="ENSCINP00000033299.1"/>
    <property type="gene ID" value="ENSCING00000021762.1"/>
</dbReference>
<evidence type="ECO:0000256" key="20">
    <source>
        <dbReference type="ARBA" id="ARBA00051501"/>
    </source>
</evidence>
<comment type="similarity">
    <text evidence="5">In the N-terminal section; belongs to the MoaB/Mog family.</text>
</comment>
<evidence type="ECO:0000256" key="9">
    <source>
        <dbReference type="ARBA" id="ARBA00022475"/>
    </source>
</evidence>
<dbReference type="Gene3D" id="2.40.340.10">
    <property type="entry name" value="MoeA, C-terminal, domain IV"/>
    <property type="match status" value="1"/>
</dbReference>
<evidence type="ECO:0000256" key="15">
    <source>
        <dbReference type="ARBA" id="ARBA00023257"/>
    </source>
</evidence>
<comment type="catalytic activity">
    <reaction evidence="20">
        <text>molybdopterin + ATP + H(+) = adenylyl-molybdopterin + diphosphate</text>
        <dbReference type="Rhea" id="RHEA:31331"/>
        <dbReference type="ChEBI" id="CHEBI:15378"/>
        <dbReference type="ChEBI" id="CHEBI:30616"/>
        <dbReference type="ChEBI" id="CHEBI:33019"/>
        <dbReference type="ChEBI" id="CHEBI:58698"/>
        <dbReference type="ChEBI" id="CHEBI:62727"/>
        <dbReference type="EC" id="2.7.7.75"/>
    </reaction>
    <physiologicalReaction direction="left-to-right" evidence="20">
        <dbReference type="Rhea" id="RHEA:31332"/>
    </physiologicalReaction>
</comment>
<dbReference type="GO" id="GO:0072579">
    <property type="term" value="P:glycine receptor clustering"/>
    <property type="evidence" value="ECO:0000318"/>
    <property type="project" value="GO_Central"/>
</dbReference>
<dbReference type="InterPro" id="IPR036688">
    <property type="entry name" value="MoeA_C_domain_IV_sf"/>
</dbReference>
<dbReference type="HOGENOM" id="CLU_010186_2_2_1"/>
<dbReference type="Gene3D" id="3.90.105.10">
    <property type="entry name" value="Molybdopterin biosynthesis moea protein, domain 2"/>
    <property type="match status" value="1"/>
</dbReference>
<dbReference type="GO" id="GO:0007529">
    <property type="term" value="P:establishment of synaptic specificity at neuromuscular junction"/>
    <property type="evidence" value="ECO:0000318"/>
    <property type="project" value="GO_Central"/>
</dbReference>
<keyword evidence="14" id="KW-0206">Cytoskeleton</keyword>
<dbReference type="GO" id="GO:0061599">
    <property type="term" value="F:molybdopterin molybdotransferase activity"/>
    <property type="evidence" value="ECO:0000318"/>
    <property type="project" value="GO_Central"/>
</dbReference>
<proteinExistence type="inferred from homology"/>
<evidence type="ECO:0000256" key="4">
    <source>
        <dbReference type="ARBA" id="ARBA00005046"/>
    </source>
</evidence>
<dbReference type="FunFam" id="2.40.340.10:FF:000001">
    <property type="entry name" value="Molybdopterin molybdenumtransferase"/>
    <property type="match status" value="1"/>
</dbReference>
<dbReference type="Pfam" id="PF03454">
    <property type="entry name" value="MoeA_C"/>
    <property type="match status" value="1"/>
</dbReference>
<comment type="pathway">
    <text evidence="4">Cofactor biosynthesis; molybdopterin biosynthesis.</text>
</comment>
<dbReference type="EC" id="2.10.1.1" evidence="8"/>
<keyword evidence="9" id="KW-1003">Cell membrane</keyword>
<sequence>MSTSGYWVKTARLDQGSVGTLSEAGDKLATVFVGVLTVSDRCYRRETEDRSGPNLQKIITEMKRFQVVIKVHKIVPDEKNEIKETLRDWSDRLGVNLILTTGGTGFAARDITPEATRLVIDKEASGMMVAITAASLKASPNAMLSRAVCGIRGSTLIINLPGSLKGSAECLRVVLPCLPHGLSLLREETKTVADDHFKIQLNEVATSLIAANVSQQTPFPQINSVIQQNGISPDDHAVSSFIHSYIKTVYLTSLLFIEKLYYINTNIFPQIRVTLDHHVPTHALSSDSGLLSADDLNTINLDIANDSLTNMVITCGLILARIDLLKPLLSVSHLAFCIITIFFNSCIISKKKFTVNICCIKVKALKETNGTQIPQKTNGKPESVVSGKHPQYDEFNVPRRQRTSPYPLLSMDEAFSSILTNVSTLPIISKYYSDAIDHILAEDIRAKAPIPPFPASVMDGYAVIGLDTPCDLDIVGASVCDRNNSNHSKGIRIGKGQAFRINTGAPLPLGADAVIPVEDTVLLKETENGKEELTVRVLKLVRPGENVRPIGCDIKTGEVVLKSQTKIGPSECGILASVGATTVKVYQKPTVAVFSTGSELATPDTENLGPGEIRDSNRILLITTLQSNGFKTLDFGIVPDQPKDLKATILSACEKADVLVTTGGVSMGEKDFLKQLLVKIGAKILFGRVFMKPGKPSTFATLETGQRKKCIFALPGNPVSAVVTCNLFVLPALRKLSGFQEPRPTILSAKLSSDVRLDSRPEYQRVQLRWEPREPIPWAHSTGRQVSSRLLSMLTANALLMLPPSSDACKVIKRGEIVEAMVIDRF</sequence>
<dbReference type="PANTHER" id="PTHR10192:SF5">
    <property type="entry name" value="GEPHYRIN"/>
    <property type="match status" value="1"/>
</dbReference>
<reference evidence="26" key="3">
    <citation type="submission" date="2025-08" db="UniProtKB">
        <authorList>
            <consortium name="Ensembl"/>
        </authorList>
    </citation>
    <scope>IDENTIFICATION</scope>
</reference>
<dbReference type="STRING" id="7719.ENSCINP00000033299"/>
<evidence type="ECO:0000256" key="11">
    <source>
        <dbReference type="ARBA" id="ARBA00023018"/>
    </source>
</evidence>
<dbReference type="FunCoup" id="H2XUG5">
    <property type="interactions" value="23"/>
</dbReference>
<dbReference type="PROSITE" id="PS01078">
    <property type="entry name" value="MOCF_BIOSYNTHESIS_1"/>
    <property type="match status" value="1"/>
</dbReference>
<dbReference type="InterPro" id="IPR005111">
    <property type="entry name" value="MoeA_C_domain_IV"/>
</dbReference>
<evidence type="ECO:0000256" key="21">
    <source>
        <dbReference type="ARBA" id="ARBA00055539"/>
    </source>
</evidence>
<dbReference type="FunFam" id="3.40.980.10:FF:000001">
    <property type="entry name" value="Molybdopterin molybdenumtransferase"/>
    <property type="match status" value="1"/>
</dbReference>
<evidence type="ECO:0000256" key="8">
    <source>
        <dbReference type="ARBA" id="ARBA00013269"/>
    </source>
</evidence>
<dbReference type="FunFam" id="3.40.980.10:FF:000017">
    <property type="entry name" value="Molybdopterin molybdenumtransferase"/>
    <property type="match status" value="1"/>
</dbReference>
<dbReference type="InterPro" id="IPR038987">
    <property type="entry name" value="MoeA-like"/>
</dbReference>
<keyword evidence="10" id="KW-0963">Cytoplasm</keyword>
<dbReference type="Proteomes" id="UP000008144">
    <property type="component" value="Chromosome 11"/>
</dbReference>
<evidence type="ECO:0000256" key="3">
    <source>
        <dbReference type="ARBA" id="ARBA00004514"/>
    </source>
</evidence>
<dbReference type="GO" id="GO:0005737">
    <property type="term" value="C:cytoplasm"/>
    <property type="evidence" value="ECO:0000318"/>
    <property type="project" value="GO_Central"/>
</dbReference>
<keyword evidence="12" id="KW-0472">Membrane</keyword>
<comment type="similarity">
    <text evidence="6">In the C-terminal section; belongs to the MoeA family.</text>
</comment>
<keyword evidence="13" id="KW-0501">Molybdenum cofactor biosynthesis</keyword>
<evidence type="ECO:0000256" key="16">
    <source>
        <dbReference type="ARBA" id="ARBA00023273"/>
    </source>
</evidence>
<reference evidence="27" key="1">
    <citation type="journal article" date="2002" name="Science">
        <title>The draft genome of Ciona intestinalis: insights into chordate and vertebrate origins.</title>
        <authorList>
            <person name="Dehal P."/>
            <person name="Satou Y."/>
            <person name="Campbell R.K."/>
            <person name="Chapman J."/>
            <person name="Degnan B."/>
            <person name="De Tomaso A."/>
            <person name="Davidson B."/>
            <person name="Di Gregorio A."/>
            <person name="Gelpke M."/>
            <person name="Goodstein D.M."/>
            <person name="Harafuji N."/>
            <person name="Hastings K.E."/>
            <person name="Ho I."/>
            <person name="Hotta K."/>
            <person name="Huang W."/>
            <person name="Kawashima T."/>
            <person name="Lemaire P."/>
            <person name="Martinez D."/>
            <person name="Meinertzhagen I.A."/>
            <person name="Necula S."/>
            <person name="Nonaka M."/>
            <person name="Putnam N."/>
            <person name="Rash S."/>
            <person name="Saiga H."/>
            <person name="Satake M."/>
            <person name="Terry A."/>
            <person name="Yamada L."/>
            <person name="Wang H.G."/>
            <person name="Awazu S."/>
            <person name="Azumi K."/>
            <person name="Boore J."/>
            <person name="Branno M."/>
            <person name="Chin-Bow S."/>
            <person name="DeSantis R."/>
            <person name="Doyle S."/>
            <person name="Francino P."/>
            <person name="Keys D.N."/>
            <person name="Haga S."/>
            <person name="Hayashi H."/>
            <person name="Hino K."/>
            <person name="Imai K.S."/>
            <person name="Inaba K."/>
            <person name="Kano S."/>
            <person name="Kobayashi K."/>
            <person name="Kobayashi M."/>
            <person name="Lee B.I."/>
            <person name="Makabe K.W."/>
            <person name="Manohar C."/>
            <person name="Matassi G."/>
            <person name="Medina M."/>
            <person name="Mochizuki Y."/>
            <person name="Mount S."/>
            <person name="Morishita T."/>
            <person name="Miura S."/>
            <person name="Nakayama A."/>
            <person name="Nishizaka S."/>
            <person name="Nomoto H."/>
            <person name="Ohta F."/>
            <person name="Oishi K."/>
            <person name="Rigoutsos I."/>
            <person name="Sano M."/>
            <person name="Sasaki A."/>
            <person name="Sasakura Y."/>
            <person name="Shoguchi E."/>
            <person name="Shin-i T."/>
            <person name="Spagnuolo A."/>
            <person name="Stainier D."/>
            <person name="Suzuki M.M."/>
            <person name="Tassy O."/>
            <person name="Takatori N."/>
            <person name="Tokuoka M."/>
            <person name="Yagi K."/>
            <person name="Yoshizaki F."/>
            <person name="Wada S."/>
            <person name="Zhang C."/>
            <person name="Hyatt P.D."/>
            <person name="Larimer F."/>
            <person name="Detter C."/>
            <person name="Doggett N."/>
            <person name="Glavina T."/>
            <person name="Hawkins T."/>
            <person name="Richardson P."/>
            <person name="Lucas S."/>
            <person name="Kohara Y."/>
            <person name="Levine M."/>
            <person name="Satoh N."/>
            <person name="Rokhsar D.S."/>
        </authorList>
    </citation>
    <scope>NUCLEOTIDE SEQUENCE [LARGE SCALE GENOMIC DNA]</scope>
</reference>
<dbReference type="InParanoid" id="H2XUG5"/>
<dbReference type="OMA" id="CFKINTG"/>
<dbReference type="Gene3D" id="3.40.980.10">
    <property type="entry name" value="MoaB/Mog-like domain"/>
    <property type="match status" value="2"/>
</dbReference>
<reference evidence="26" key="4">
    <citation type="submission" date="2025-09" db="UniProtKB">
        <authorList>
            <consortium name="Ensembl"/>
        </authorList>
    </citation>
    <scope>IDENTIFICATION</scope>
</reference>
<dbReference type="EMBL" id="EAAA01000794">
    <property type="status" value="NOT_ANNOTATED_CDS"/>
    <property type="molecule type" value="Genomic_DNA"/>
</dbReference>
<dbReference type="InterPro" id="IPR036425">
    <property type="entry name" value="MoaB/Mog-like_dom_sf"/>
</dbReference>
<dbReference type="InterPro" id="IPR008284">
    <property type="entry name" value="MoCF_biosynth_CS"/>
</dbReference>
<dbReference type="PROSITE" id="PS01079">
    <property type="entry name" value="MOCF_BIOSYNTHESIS_2"/>
    <property type="match status" value="1"/>
</dbReference>
<feature type="domain" description="MoaB/Mog" evidence="25">
    <location>
        <begin position="34"/>
        <end position="181"/>
    </location>
</feature>
<dbReference type="GO" id="GO:0014069">
    <property type="term" value="C:postsynaptic density"/>
    <property type="evidence" value="ECO:0007669"/>
    <property type="project" value="UniProtKB-SubCell"/>
</dbReference>
<keyword evidence="15" id="KW-0628">Postsynaptic cell membrane</keyword>
<evidence type="ECO:0000256" key="24">
    <source>
        <dbReference type="ARBA" id="ARBA00073890"/>
    </source>
</evidence>
<evidence type="ECO:0000313" key="26">
    <source>
        <dbReference type="Ensembl" id="ENSCINP00000033299.1"/>
    </source>
</evidence>
<evidence type="ECO:0000256" key="18">
    <source>
        <dbReference type="ARBA" id="ARBA00034105"/>
    </source>
</evidence>
<evidence type="ECO:0000313" key="27">
    <source>
        <dbReference type="Proteomes" id="UP000008144"/>
    </source>
</evidence>
<comment type="function">
    <text evidence="22">Microtubule-associated protein involved in membrane protein-cytoskeleton interactions. It is thought to anchor the inhibitory glycine receptor (GLYR) to subsynaptic microtubules. Acts as a major instructive molecule at inhibitory synapses, where it also clusters GABA type A receptors.</text>
</comment>
<dbReference type="GO" id="GO:0006777">
    <property type="term" value="P:Mo-molybdopterin cofactor biosynthetic process"/>
    <property type="evidence" value="ECO:0000318"/>
    <property type="project" value="GO_Central"/>
</dbReference>
<evidence type="ECO:0000256" key="2">
    <source>
        <dbReference type="ARBA" id="ARBA00004279"/>
    </source>
</evidence>
<evidence type="ECO:0000256" key="5">
    <source>
        <dbReference type="ARBA" id="ARBA00007589"/>
    </source>
</evidence>
<keyword evidence="17" id="KW-0449">Lipoprotein</keyword>
<evidence type="ECO:0000256" key="10">
    <source>
        <dbReference type="ARBA" id="ARBA00022490"/>
    </source>
</evidence>
<dbReference type="GO" id="GO:0030425">
    <property type="term" value="C:dendrite"/>
    <property type="evidence" value="ECO:0000318"/>
    <property type="project" value="GO_Central"/>
</dbReference>
<dbReference type="EC" id="2.7.7.75" evidence="7"/>